<dbReference type="SFLD" id="SFLDS00019">
    <property type="entry name" value="Glutathione_Transferase_(cytos"/>
    <property type="match status" value="1"/>
</dbReference>
<evidence type="ECO:0000313" key="4">
    <source>
        <dbReference type="EMBL" id="NHK27525.1"/>
    </source>
</evidence>
<dbReference type="SFLD" id="SFLDG00358">
    <property type="entry name" value="Main_(cytGST)"/>
    <property type="match status" value="1"/>
</dbReference>
<dbReference type="InterPro" id="IPR004045">
    <property type="entry name" value="Glutathione_S-Trfase_N"/>
</dbReference>
<dbReference type="Pfam" id="PF13409">
    <property type="entry name" value="GST_N_2"/>
    <property type="match status" value="1"/>
</dbReference>
<feature type="domain" description="GST C-terminal" evidence="2">
    <location>
        <begin position="88"/>
        <end position="212"/>
    </location>
</feature>
<dbReference type="RefSeq" id="WP_155138547.1">
    <property type="nucleotide sequence ID" value="NZ_BMGZ01000001.1"/>
</dbReference>
<organism evidence="3 5">
    <name type="scientific">Aquisalinus luteolus</name>
    <dbReference type="NCBI Taxonomy" id="1566827"/>
    <lineage>
        <taxon>Bacteria</taxon>
        <taxon>Pseudomonadati</taxon>
        <taxon>Pseudomonadota</taxon>
        <taxon>Alphaproteobacteria</taxon>
        <taxon>Parvularculales</taxon>
        <taxon>Parvularculaceae</taxon>
        <taxon>Aquisalinus</taxon>
    </lineage>
</organism>
<reference evidence="3" key="1">
    <citation type="journal article" date="2014" name="Int. J. Syst. Evol. Microbiol.">
        <title>Complete genome sequence of Corynebacterium casei LMG S-19264T (=DSM 44701T), isolated from a smear-ripened cheese.</title>
        <authorList>
            <consortium name="US DOE Joint Genome Institute (JGI-PGF)"/>
            <person name="Walter F."/>
            <person name="Albersmeier A."/>
            <person name="Kalinowski J."/>
            <person name="Ruckert C."/>
        </authorList>
    </citation>
    <scope>NUCLEOTIDE SEQUENCE</scope>
    <source>
        <strain evidence="3">CGMCC 1.14984</strain>
    </source>
</reference>
<reference evidence="4 6" key="2">
    <citation type="submission" date="2020-02" db="EMBL/GenBank/DDBJ databases">
        <title>Genome sequence of Parvularcula flava strain NH6-79.</title>
        <authorList>
            <person name="Abdul Karim M.H."/>
            <person name="Lam M.Q."/>
            <person name="Chen S.J."/>
            <person name="Yahya A."/>
            <person name="Shahir S."/>
            <person name="Shamsir M.S."/>
            <person name="Chong C.S."/>
        </authorList>
    </citation>
    <scope>NUCLEOTIDE SEQUENCE [LARGE SCALE GENOMIC DNA]</scope>
    <source>
        <strain evidence="4 6">NH6-79</strain>
    </source>
</reference>
<keyword evidence="6" id="KW-1185">Reference proteome</keyword>
<dbReference type="PANTHER" id="PTHR44051:SF8">
    <property type="entry name" value="GLUTATHIONE S-TRANSFERASE GSTA"/>
    <property type="match status" value="1"/>
</dbReference>
<dbReference type="Gene3D" id="1.20.1050.10">
    <property type="match status" value="1"/>
</dbReference>
<name>A0A8J3A398_9PROT</name>
<dbReference type="SUPFAM" id="SSF52833">
    <property type="entry name" value="Thioredoxin-like"/>
    <property type="match status" value="1"/>
</dbReference>
<dbReference type="InterPro" id="IPR036282">
    <property type="entry name" value="Glutathione-S-Trfase_C_sf"/>
</dbReference>
<dbReference type="PANTHER" id="PTHR44051">
    <property type="entry name" value="GLUTATHIONE S-TRANSFERASE-RELATED"/>
    <property type="match status" value="1"/>
</dbReference>
<evidence type="ECO:0000313" key="5">
    <source>
        <dbReference type="Proteomes" id="UP000621856"/>
    </source>
</evidence>
<evidence type="ECO:0000259" key="2">
    <source>
        <dbReference type="PROSITE" id="PS50405"/>
    </source>
</evidence>
<accession>A0A8J3A398</accession>
<comment type="caution">
    <text evidence="3">The sequence shown here is derived from an EMBL/GenBank/DDBJ whole genome shotgun (WGS) entry which is preliminary data.</text>
</comment>
<dbReference type="EMBL" id="BMGZ01000001">
    <property type="protein sequence ID" value="GGH95700.1"/>
    <property type="molecule type" value="Genomic_DNA"/>
</dbReference>
<gene>
    <name evidence="4" type="ORF">FF098_006375</name>
    <name evidence="3" type="ORF">GCM10011355_12860</name>
</gene>
<dbReference type="InterPro" id="IPR010987">
    <property type="entry name" value="Glutathione-S-Trfase_C-like"/>
</dbReference>
<dbReference type="Pfam" id="PF00043">
    <property type="entry name" value="GST_C"/>
    <property type="match status" value="1"/>
</dbReference>
<evidence type="ECO:0000259" key="1">
    <source>
        <dbReference type="PROSITE" id="PS50404"/>
    </source>
</evidence>
<dbReference type="PROSITE" id="PS50405">
    <property type="entry name" value="GST_CTER"/>
    <property type="match status" value="1"/>
</dbReference>
<dbReference type="PROSITE" id="PS50404">
    <property type="entry name" value="GST_NTER"/>
    <property type="match status" value="1"/>
</dbReference>
<dbReference type="Gene3D" id="3.40.30.10">
    <property type="entry name" value="Glutaredoxin"/>
    <property type="match status" value="1"/>
</dbReference>
<dbReference type="InterPro" id="IPR004046">
    <property type="entry name" value="GST_C"/>
</dbReference>
<protein>
    <submittedName>
        <fullName evidence="3 4">Glutathione S-transferase</fullName>
    </submittedName>
</protein>
<dbReference type="InterPro" id="IPR040079">
    <property type="entry name" value="Glutathione_S-Trfase"/>
</dbReference>
<evidence type="ECO:0000313" key="3">
    <source>
        <dbReference type="EMBL" id="GGH95700.1"/>
    </source>
</evidence>
<dbReference type="Proteomes" id="UP000621856">
    <property type="component" value="Unassembled WGS sequence"/>
</dbReference>
<sequence>MTITFYDFPSAPSPRRARIILREKGIEHETRIVDMMQGEQMGEDFKAINPDCTVPALQLEDGAVLNDNWGIALWAETVAPEPALLGKTASEKGQVGSWAARIDFQATISFAEAFRNSHRNFKSRALPGPENYDQIPELAERGFAKLATFMAKLNDHLEGRNFIAIDVFSIADIWALTTLDACRWIKAGPTPENHPNIVRWHEMVSARKSTHL</sequence>
<dbReference type="EMBL" id="VCJR02000001">
    <property type="protein sequence ID" value="NHK27525.1"/>
    <property type="molecule type" value="Genomic_DNA"/>
</dbReference>
<feature type="domain" description="GST N-terminal" evidence="1">
    <location>
        <begin position="1"/>
        <end position="83"/>
    </location>
</feature>
<dbReference type="AlphaFoldDB" id="A0A8J3A398"/>
<dbReference type="InterPro" id="IPR036249">
    <property type="entry name" value="Thioredoxin-like_sf"/>
</dbReference>
<reference evidence="3" key="3">
    <citation type="submission" date="2020-09" db="EMBL/GenBank/DDBJ databases">
        <authorList>
            <person name="Sun Q."/>
            <person name="Zhou Y."/>
        </authorList>
    </citation>
    <scope>NUCLEOTIDE SEQUENCE</scope>
    <source>
        <strain evidence="3">CGMCC 1.14984</strain>
    </source>
</reference>
<dbReference type="Proteomes" id="UP000818603">
    <property type="component" value="Unassembled WGS sequence"/>
</dbReference>
<proteinExistence type="predicted"/>
<evidence type="ECO:0000313" key="6">
    <source>
        <dbReference type="Proteomes" id="UP000818603"/>
    </source>
</evidence>
<dbReference type="SUPFAM" id="SSF47616">
    <property type="entry name" value="GST C-terminal domain-like"/>
    <property type="match status" value="1"/>
</dbReference>